<gene>
    <name evidence="2" type="ORF">G3I43_33555</name>
</gene>
<evidence type="ECO:0000259" key="1">
    <source>
        <dbReference type="Pfam" id="PF00582"/>
    </source>
</evidence>
<sequence>MRQRIVVGVSGSPGSLAALHRAAAEARERNAELYAVLAWQLPGGGLGGRATYGAAVLRECREAAVEDLRTLLDGAFAVRRPGVALSGLAVRGEPGAVLVEAAGAADGLLVVGTGSRGRWLPALRPSVARYCLAHAVCPVLAVPPNPLEAELAAVQGRSWTLPPMTGERKR</sequence>
<organism evidence="2">
    <name type="scientific">Streptomyces anulatus</name>
    <name type="common">Streptomyces chrysomallus</name>
    <dbReference type="NCBI Taxonomy" id="1892"/>
    <lineage>
        <taxon>Bacteria</taxon>
        <taxon>Bacillati</taxon>
        <taxon>Actinomycetota</taxon>
        <taxon>Actinomycetes</taxon>
        <taxon>Kitasatosporales</taxon>
        <taxon>Streptomycetaceae</taxon>
        <taxon>Streptomyces</taxon>
    </lineage>
</organism>
<evidence type="ECO:0000313" key="2">
    <source>
        <dbReference type="EMBL" id="NEB89052.1"/>
    </source>
</evidence>
<dbReference type="Pfam" id="PF00582">
    <property type="entry name" value="Usp"/>
    <property type="match status" value="1"/>
</dbReference>
<dbReference type="SUPFAM" id="SSF52402">
    <property type="entry name" value="Adenine nucleotide alpha hydrolases-like"/>
    <property type="match status" value="1"/>
</dbReference>
<dbReference type="RefSeq" id="WP_164260638.1">
    <property type="nucleotide sequence ID" value="NZ_CP086102.1"/>
</dbReference>
<comment type="caution">
    <text evidence="2">The sequence shown here is derived from an EMBL/GenBank/DDBJ whole genome shotgun (WGS) entry which is preliminary data.</text>
</comment>
<dbReference type="Gene3D" id="3.40.50.620">
    <property type="entry name" value="HUPs"/>
    <property type="match status" value="1"/>
</dbReference>
<accession>A0A6G3T245</accession>
<dbReference type="AlphaFoldDB" id="A0A6G3T245"/>
<dbReference type="EMBL" id="JAAGMK010000946">
    <property type="protein sequence ID" value="NEB89052.1"/>
    <property type="molecule type" value="Genomic_DNA"/>
</dbReference>
<feature type="domain" description="UspA" evidence="1">
    <location>
        <begin position="1"/>
        <end position="143"/>
    </location>
</feature>
<dbReference type="InterPro" id="IPR014729">
    <property type="entry name" value="Rossmann-like_a/b/a_fold"/>
</dbReference>
<protein>
    <submittedName>
        <fullName evidence="2">Universal stress protein</fullName>
    </submittedName>
</protein>
<name>A0A6G3T245_STRAQ</name>
<reference evidence="2" key="1">
    <citation type="submission" date="2020-01" db="EMBL/GenBank/DDBJ databases">
        <title>Insect and environment-associated Actinomycetes.</title>
        <authorList>
            <person name="Currrie C."/>
            <person name="Chevrette M."/>
            <person name="Carlson C."/>
            <person name="Stubbendieck R."/>
            <person name="Wendt-Pienkowski E."/>
        </authorList>
    </citation>
    <scope>NUCLEOTIDE SEQUENCE</scope>
    <source>
        <strain evidence="2">SID505</strain>
    </source>
</reference>
<dbReference type="InterPro" id="IPR006016">
    <property type="entry name" value="UspA"/>
</dbReference>
<proteinExistence type="predicted"/>